<evidence type="ECO:0000259" key="1">
    <source>
        <dbReference type="Pfam" id="PF20408"/>
    </source>
</evidence>
<keyword evidence="2" id="KW-0378">Hydrolase</keyword>
<dbReference type="PANTHER" id="PTHR22946">
    <property type="entry name" value="DIENELACTONE HYDROLASE DOMAIN-CONTAINING PROTEIN-RELATED"/>
    <property type="match status" value="1"/>
</dbReference>
<reference evidence="2 3" key="1">
    <citation type="submission" date="2017-10" db="EMBL/GenBank/DDBJ databases">
        <title>Massilia psychrophilum sp. nov., a novel purple-pigmented bacterium isolated from Tianshan glacier, Xinjiang Municipality, China.</title>
        <authorList>
            <person name="Wang H."/>
        </authorList>
    </citation>
    <scope>NUCLEOTIDE SEQUENCE [LARGE SCALE GENOMIC DNA]</scope>
    <source>
        <strain evidence="2 3">JCM 30074</strain>
    </source>
</reference>
<evidence type="ECO:0000313" key="2">
    <source>
        <dbReference type="EMBL" id="PIL45135.1"/>
    </source>
</evidence>
<gene>
    <name evidence="2" type="ORF">CR105_10650</name>
</gene>
<dbReference type="InterPro" id="IPR046879">
    <property type="entry name" value="KANL3/Tex30_Abhydrolase"/>
</dbReference>
<dbReference type="InterPro" id="IPR050261">
    <property type="entry name" value="FrsA_esterase"/>
</dbReference>
<dbReference type="EMBL" id="PDOC01000005">
    <property type="protein sequence ID" value="PIL45135.1"/>
    <property type="molecule type" value="Genomic_DNA"/>
</dbReference>
<dbReference type="AlphaFoldDB" id="A0A2G8TGH4"/>
<organism evidence="2 3">
    <name type="scientific">Massilia eurypsychrophila</name>
    <dbReference type="NCBI Taxonomy" id="1485217"/>
    <lineage>
        <taxon>Bacteria</taxon>
        <taxon>Pseudomonadati</taxon>
        <taxon>Pseudomonadota</taxon>
        <taxon>Betaproteobacteria</taxon>
        <taxon>Burkholderiales</taxon>
        <taxon>Oxalobacteraceae</taxon>
        <taxon>Telluria group</taxon>
        <taxon>Massilia</taxon>
    </lineage>
</organism>
<comment type="caution">
    <text evidence="2">The sequence shown here is derived from an EMBL/GenBank/DDBJ whole genome shotgun (WGS) entry which is preliminary data.</text>
</comment>
<sequence>MSIRPTTPATEREVSIAAGAVQLEAILGEVPDPVGVVVFAHGSGSGRKSPRNHYVARQLHRAGIATLLIDLLSVEEDREFRMRFDIGLLQPRLVAACAWVRGVDRYAGLPLGLFGASTGAAVALRVAAALPDDISAVVSRGGRPDLAGVPALELVRAPTLLIVGANDQQVISLNEAALAELRCDARIDIIPGASHLFEESGTLEAAAALAVAWFARHFAGVAGGAVRP</sequence>
<protein>
    <submittedName>
        <fullName evidence="2">Hydrolase</fullName>
    </submittedName>
</protein>
<dbReference type="OrthoDB" id="9810066at2"/>
<feature type="domain" description="KANL3/Tex30 alpha/beta hydrolase-like" evidence="1">
    <location>
        <begin position="36"/>
        <end position="201"/>
    </location>
</feature>
<dbReference type="SUPFAM" id="SSF53474">
    <property type="entry name" value="alpha/beta-Hydrolases"/>
    <property type="match status" value="1"/>
</dbReference>
<dbReference type="InterPro" id="IPR029058">
    <property type="entry name" value="AB_hydrolase_fold"/>
</dbReference>
<accession>A0A2G8TGH4</accession>
<dbReference type="Pfam" id="PF20408">
    <property type="entry name" value="Abhydrolase_11"/>
    <property type="match status" value="1"/>
</dbReference>
<dbReference type="Proteomes" id="UP000230390">
    <property type="component" value="Unassembled WGS sequence"/>
</dbReference>
<name>A0A2G8TGH4_9BURK</name>
<evidence type="ECO:0000313" key="3">
    <source>
        <dbReference type="Proteomes" id="UP000230390"/>
    </source>
</evidence>
<dbReference type="Gene3D" id="3.40.50.1820">
    <property type="entry name" value="alpha/beta hydrolase"/>
    <property type="match status" value="1"/>
</dbReference>
<keyword evidence="3" id="KW-1185">Reference proteome</keyword>
<dbReference type="GO" id="GO:0016787">
    <property type="term" value="F:hydrolase activity"/>
    <property type="evidence" value="ECO:0007669"/>
    <property type="project" value="UniProtKB-KW"/>
</dbReference>
<proteinExistence type="predicted"/>